<accession>A0A8T2S6C1</accession>
<dbReference type="OrthoDB" id="1915122at2759"/>
<evidence type="ECO:0000313" key="1">
    <source>
        <dbReference type="EMBL" id="KAH7306740.1"/>
    </source>
</evidence>
<dbReference type="Proteomes" id="UP000825935">
    <property type="component" value="Chromosome 22"/>
</dbReference>
<sequence length="81" mass="9389">MPINPHLQRIVQEDNRRTVDDIREGASQNKIMSVGIVWLSGMTTSLAFSWPRPHMRTSVKIMHARCWIGALWTSIYIQKLL</sequence>
<proteinExistence type="predicted"/>
<comment type="caution">
    <text evidence="1">The sequence shown here is derived from an EMBL/GenBank/DDBJ whole genome shotgun (WGS) entry which is preliminary data.</text>
</comment>
<dbReference type="PANTHER" id="PTHR28018:SF2">
    <property type="entry name" value="F18C1.18 PROTEIN-RELATED"/>
    <property type="match status" value="1"/>
</dbReference>
<protein>
    <submittedName>
        <fullName evidence="1">Uncharacterized protein</fullName>
    </submittedName>
</protein>
<evidence type="ECO:0000313" key="2">
    <source>
        <dbReference type="Proteomes" id="UP000825935"/>
    </source>
</evidence>
<dbReference type="PANTHER" id="PTHR28018">
    <property type="entry name" value="RESPIRATORY SUPERCOMPLEX FACTOR 2, MITOCHONDRIAL"/>
    <property type="match status" value="1"/>
</dbReference>
<name>A0A8T2S6C1_CERRI</name>
<gene>
    <name evidence="1" type="ORF">KP509_22G027600</name>
</gene>
<dbReference type="GO" id="GO:0005739">
    <property type="term" value="C:mitochondrion"/>
    <property type="evidence" value="ECO:0007669"/>
    <property type="project" value="GOC"/>
</dbReference>
<reference evidence="1" key="1">
    <citation type="submission" date="2021-08" db="EMBL/GenBank/DDBJ databases">
        <title>WGS assembly of Ceratopteris richardii.</title>
        <authorList>
            <person name="Marchant D.B."/>
            <person name="Chen G."/>
            <person name="Jenkins J."/>
            <person name="Shu S."/>
            <person name="Leebens-Mack J."/>
            <person name="Grimwood J."/>
            <person name="Schmutz J."/>
            <person name="Soltis P."/>
            <person name="Soltis D."/>
            <person name="Chen Z.-H."/>
        </authorList>
    </citation>
    <scope>NUCLEOTIDE SEQUENCE</scope>
    <source>
        <strain evidence="1">Whitten #5841</strain>
        <tissue evidence="1">Leaf</tissue>
    </source>
</reference>
<dbReference type="AlphaFoldDB" id="A0A8T2S6C1"/>
<dbReference type="GO" id="GO:0033617">
    <property type="term" value="P:mitochondrial respiratory chain complex IV assembly"/>
    <property type="evidence" value="ECO:0007669"/>
    <property type="project" value="TreeGrafter"/>
</dbReference>
<organism evidence="1 2">
    <name type="scientific">Ceratopteris richardii</name>
    <name type="common">Triangle waterfern</name>
    <dbReference type="NCBI Taxonomy" id="49495"/>
    <lineage>
        <taxon>Eukaryota</taxon>
        <taxon>Viridiplantae</taxon>
        <taxon>Streptophyta</taxon>
        <taxon>Embryophyta</taxon>
        <taxon>Tracheophyta</taxon>
        <taxon>Polypodiopsida</taxon>
        <taxon>Polypodiidae</taxon>
        <taxon>Polypodiales</taxon>
        <taxon>Pteridineae</taxon>
        <taxon>Pteridaceae</taxon>
        <taxon>Parkerioideae</taxon>
        <taxon>Ceratopteris</taxon>
    </lineage>
</organism>
<dbReference type="InterPro" id="IPR040153">
    <property type="entry name" value="Rcf2"/>
</dbReference>
<dbReference type="EMBL" id="CM035427">
    <property type="protein sequence ID" value="KAH7306740.1"/>
    <property type="molecule type" value="Genomic_DNA"/>
</dbReference>
<keyword evidence="2" id="KW-1185">Reference proteome</keyword>